<sequence>MASRQAFPHLQSDSWARHEKNGYLGKFVKRKEEEKVDKRNKGKRERSWTLSMRRVVKGVDQNRDGKPHPRLIWPLDLIITFSNVDSEGTVPHQDDLMMVWIVTVEYKVEMVLVD</sequence>
<gene>
    <name evidence="1" type="ORF">CR513_58618</name>
</gene>
<dbReference type="Proteomes" id="UP000257109">
    <property type="component" value="Unassembled WGS sequence"/>
</dbReference>
<keyword evidence="2" id="KW-1185">Reference proteome</keyword>
<evidence type="ECO:0000313" key="1">
    <source>
        <dbReference type="EMBL" id="RDX63002.1"/>
    </source>
</evidence>
<dbReference type="AlphaFoldDB" id="A0A371EAE0"/>
<dbReference type="EMBL" id="QJKJ01015143">
    <property type="protein sequence ID" value="RDX63002.1"/>
    <property type="molecule type" value="Genomic_DNA"/>
</dbReference>
<name>A0A371EAE0_MUCPR</name>
<protein>
    <submittedName>
        <fullName evidence="1">Uncharacterized protein</fullName>
    </submittedName>
</protein>
<organism evidence="1 2">
    <name type="scientific">Mucuna pruriens</name>
    <name type="common">Velvet bean</name>
    <name type="synonym">Dolichos pruriens</name>
    <dbReference type="NCBI Taxonomy" id="157652"/>
    <lineage>
        <taxon>Eukaryota</taxon>
        <taxon>Viridiplantae</taxon>
        <taxon>Streptophyta</taxon>
        <taxon>Embryophyta</taxon>
        <taxon>Tracheophyta</taxon>
        <taxon>Spermatophyta</taxon>
        <taxon>Magnoliopsida</taxon>
        <taxon>eudicotyledons</taxon>
        <taxon>Gunneridae</taxon>
        <taxon>Pentapetalae</taxon>
        <taxon>rosids</taxon>
        <taxon>fabids</taxon>
        <taxon>Fabales</taxon>
        <taxon>Fabaceae</taxon>
        <taxon>Papilionoideae</taxon>
        <taxon>50 kb inversion clade</taxon>
        <taxon>NPAAA clade</taxon>
        <taxon>indigoferoid/millettioid clade</taxon>
        <taxon>Phaseoleae</taxon>
        <taxon>Mucuna</taxon>
    </lineage>
</organism>
<dbReference type="OrthoDB" id="1752268at2759"/>
<evidence type="ECO:0000313" key="2">
    <source>
        <dbReference type="Proteomes" id="UP000257109"/>
    </source>
</evidence>
<reference evidence="1" key="1">
    <citation type="submission" date="2018-05" db="EMBL/GenBank/DDBJ databases">
        <title>Draft genome of Mucuna pruriens seed.</title>
        <authorList>
            <person name="Nnadi N.E."/>
            <person name="Vos R."/>
            <person name="Hasami M.H."/>
            <person name="Devisetty U.K."/>
            <person name="Aguiy J.C."/>
        </authorList>
    </citation>
    <scope>NUCLEOTIDE SEQUENCE [LARGE SCALE GENOMIC DNA]</scope>
    <source>
        <strain evidence="1">JCA_2017</strain>
    </source>
</reference>
<accession>A0A371EAE0</accession>
<feature type="non-terminal residue" evidence="1">
    <location>
        <position position="1"/>
    </location>
</feature>
<comment type="caution">
    <text evidence="1">The sequence shown here is derived from an EMBL/GenBank/DDBJ whole genome shotgun (WGS) entry which is preliminary data.</text>
</comment>
<proteinExistence type="predicted"/>